<protein>
    <submittedName>
        <fullName evidence="2">LPXTG cell wall anchor domain-containing protein</fullName>
    </submittedName>
</protein>
<feature type="transmembrane region" description="Helical" evidence="1">
    <location>
        <begin position="54"/>
        <end position="73"/>
    </location>
</feature>
<organism evidence="2 3">
    <name type="scientific">Corynebacterium hansenii</name>
    <dbReference type="NCBI Taxonomy" id="394964"/>
    <lineage>
        <taxon>Bacteria</taxon>
        <taxon>Bacillati</taxon>
        <taxon>Actinomycetota</taxon>
        <taxon>Actinomycetes</taxon>
        <taxon>Mycobacteriales</taxon>
        <taxon>Corynebacteriaceae</taxon>
        <taxon>Corynebacterium</taxon>
    </lineage>
</organism>
<keyword evidence="3" id="KW-1185">Reference proteome</keyword>
<feature type="transmembrane region" description="Helical" evidence="1">
    <location>
        <begin position="20"/>
        <end position="38"/>
    </location>
</feature>
<evidence type="ECO:0000256" key="1">
    <source>
        <dbReference type="SAM" id="Phobius"/>
    </source>
</evidence>
<sequence>MTNATPKKKAAGAFDVRNIIGALLGLYGIVLLISAFLLDPGMNPDTGLPKESAYNTWAGLALVLAAAVFLIWAKVRPIIVPVDPEPADDLPHHNPHHPDAVKEA</sequence>
<accession>A0ABV7ZTL2</accession>
<evidence type="ECO:0000313" key="2">
    <source>
        <dbReference type="EMBL" id="MFC3851143.1"/>
    </source>
</evidence>
<keyword evidence="1" id="KW-1133">Transmembrane helix</keyword>
<proteinExistence type="predicted"/>
<keyword evidence="1" id="KW-0472">Membrane</keyword>
<dbReference type="RefSeq" id="WP_290292785.1">
    <property type="nucleotide sequence ID" value="NZ_CP047211.1"/>
</dbReference>
<evidence type="ECO:0000313" key="3">
    <source>
        <dbReference type="Proteomes" id="UP001595751"/>
    </source>
</evidence>
<comment type="caution">
    <text evidence="2">The sequence shown here is derived from an EMBL/GenBank/DDBJ whole genome shotgun (WGS) entry which is preliminary data.</text>
</comment>
<keyword evidence="1" id="KW-0812">Transmembrane</keyword>
<dbReference type="Proteomes" id="UP001595751">
    <property type="component" value="Unassembled WGS sequence"/>
</dbReference>
<gene>
    <name evidence="2" type="ORF">ACFORJ_13345</name>
</gene>
<name>A0ABV7ZTL2_9CORY</name>
<reference evidence="3" key="1">
    <citation type="journal article" date="2019" name="Int. J. Syst. Evol. Microbiol.">
        <title>The Global Catalogue of Microorganisms (GCM) 10K type strain sequencing project: providing services to taxonomists for standard genome sequencing and annotation.</title>
        <authorList>
            <consortium name="The Broad Institute Genomics Platform"/>
            <consortium name="The Broad Institute Genome Sequencing Center for Infectious Disease"/>
            <person name="Wu L."/>
            <person name="Ma J."/>
        </authorList>
    </citation>
    <scope>NUCLEOTIDE SEQUENCE [LARGE SCALE GENOMIC DNA]</scope>
    <source>
        <strain evidence="3">CCUG 53252</strain>
    </source>
</reference>
<dbReference type="NCBIfam" id="TIGR01167">
    <property type="entry name" value="LPXTG_anchor"/>
    <property type="match status" value="1"/>
</dbReference>
<dbReference type="EMBL" id="JBHRZN010000006">
    <property type="protein sequence ID" value="MFC3851143.1"/>
    <property type="molecule type" value="Genomic_DNA"/>
</dbReference>